<dbReference type="RefSeq" id="WP_067858813.1">
    <property type="nucleotide sequence ID" value="NZ_LGTW01000035.1"/>
</dbReference>
<name>A0A132PBU3_9MYCO</name>
<evidence type="ECO:0000256" key="8">
    <source>
        <dbReference type="ARBA" id="ARBA00036346"/>
    </source>
</evidence>
<sequence>MIGVIADDFTGATDVAVAFRRAGLRSMVVFSAGAATELPDNDVTVVALKTRTVAAAEAVGQSLHALEWLRQRGATQIFFKYCSTFDSRPQGNIGPVADALADALDAPRVVFVPASPEHLRTQYMGHLFVDGVLLSDSPMKDHPLTPMTQSHLPTVLGQQTSRDIGLIELADVRRGPRRIVERLNGTQRRSTPYVLVDALDGADLLDIGAACLDEILVTGAAGLAGGLGAAYSRRLTADSTPTLAELALAADGPGAVLAGSCSARTLQQIDYMKTAGHPWLQLNAAQSQDAKGLAHDALAWYDGHEPASGPLIYSSVPPTDLQRSREQLGSESVSELFESAMGLIAQGLTDRGVTRLVVAGGETSGAVVTALGITGGIIGEEEAVGVPWIHATDRRLSLLLKSGNFGDRQLLSRAVAAVTR</sequence>
<dbReference type="EC" id="2.7.1.217" evidence="10"/>
<comment type="caution">
    <text evidence="15">The sequence shown here is derived from an EMBL/GenBank/DDBJ whole genome shotgun (WGS) entry which is preliminary data.</text>
</comment>
<protein>
    <recommendedName>
        <fullName evidence="11">3-oxo-tetronate kinase</fullName>
        <ecNumber evidence="10">2.7.1.217</ecNumber>
    </recommendedName>
    <alternativeName>
        <fullName evidence="12">3-dehydrotetronate 4-kinase</fullName>
    </alternativeName>
</protein>
<comment type="similarity">
    <text evidence="1">Belongs to the four-carbon acid sugar kinase family.</text>
</comment>
<keyword evidence="3" id="KW-0547">Nucleotide-binding</keyword>
<comment type="catalytic activity">
    <reaction evidence="7">
        <text>3-dehydro-L-erythronate + ATP = 3-dehydro-4-O-phospho-L-erythronate + ADP + H(+)</text>
        <dbReference type="Rhea" id="RHEA:52552"/>
        <dbReference type="ChEBI" id="CHEBI:15378"/>
        <dbReference type="ChEBI" id="CHEBI:30616"/>
        <dbReference type="ChEBI" id="CHEBI:136592"/>
        <dbReference type="ChEBI" id="CHEBI:136670"/>
        <dbReference type="ChEBI" id="CHEBI:456216"/>
        <dbReference type="EC" id="2.7.1.217"/>
    </reaction>
</comment>
<feature type="domain" description="Four-carbon acid sugar kinase N-terminal" evidence="13">
    <location>
        <begin position="2"/>
        <end position="226"/>
    </location>
</feature>
<evidence type="ECO:0000256" key="1">
    <source>
        <dbReference type="ARBA" id="ARBA00005715"/>
    </source>
</evidence>
<dbReference type="EMBL" id="LGTW01000035">
    <property type="protein sequence ID" value="KWX19805.1"/>
    <property type="molecule type" value="Genomic_DNA"/>
</dbReference>
<evidence type="ECO:0000256" key="11">
    <source>
        <dbReference type="ARBA" id="ARBA00039461"/>
    </source>
</evidence>
<evidence type="ECO:0000256" key="5">
    <source>
        <dbReference type="ARBA" id="ARBA00022840"/>
    </source>
</evidence>
<keyword evidence="4" id="KW-0418">Kinase</keyword>
<dbReference type="Gene3D" id="3.40.980.20">
    <property type="entry name" value="Four-carbon acid sugar kinase, nucleotide binding domain"/>
    <property type="match status" value="1"/>
</dbReference>
<dbReference type="GO" id="GO:0016301">
    <property type="term" value="F:kinase activity"/>
    <property type="evidence" value="ECO:0007669"/>
    <property type="project" value="UniProtKB-KW"/>
</dbReference>
<evidence type="ECO:0000256" key="10">
    <source>
        <dbReference type="ARBA" id="ARBA00039095"/>
    </source>
</evidence>
<evidence type="ECO:0000256" key="2">
    <source>
        <dbReference type="ARBA" id="ARBA00022679"/>
    </source>
</evidence>
<evidence type="ECO:0000259" key="13">
    <source>
        <dbReference type="Pfam" id="PF07005"/>
    </source>
</evidence>
<dbReference type="SUPFAM" id="SSF142764">
    <property type="entry name" value="YgbK-like"/>
    <property type="match status" value="1"/>
</dbReference>
<reference evidence="15 16" key="1">
    <citation type="submission" date="2015-07" db="EMBL/GenBank/DDBJ databases">
        <title>A draft genome sequence of Mycobacterium wolinskyi.</title>
        <authorList>
            <person name="de Man T.J."/>
            <person name="Perry K.A."/>
            <person name="Coulliette A.D."/>
            <person name="Jensen B."/>
            <person name="Toney N.C."/>
            <person name="Limbago B.M."/>
            <person name="Noble-Wang J."/>
        </authorList>
    </citation>
    <scope>NUCLEOTIDE SEQUENCE [LARGE SCALE GENOMIC DNA]</scope>
    <source>
        <strain evidence="15 16">CDC_01</strain>
    </source>
</reference>
<dbReference type="InterPro" id="IPR037051">
    <property type="entry name" value="4-carb_acid_sugar_kinase_N_sf"/>
</dbReference>
<dbReference type="AlphaFoldDB" id="A0A132PBU3"/>
<comment type="catalytic activity">
    <reaction evidence="8">
        <text>3-dehydro-D-erythronate + ATP = 3-dehydro-4-O-phospho-D-erythronate + ADP + H(+)</text>
        <dbReference type="Rhea" id="RHEA:52556"/>
        <dbReference type="ChEBI" id="CHEBI:15378"/>
        <dbReference type="ChEBI" id="CHEBI:30616"/>
        <dbReference type="ChEBI" id="CHEBI:57958"/>
        <dbReference type="ChEBI" id="CHEBI:136593"/>
        <dbReference type="ChEBI" id="CHEBI:456216"/>
        <dbReference type="EC" id="2.7.1.217"/>
    </reaction>
</comment>
<dbReference type="InterPro" id="IPR031475">
    <property type="entry name" value="NBD_C"/>
</dbReference>
<evidence type="ECO:0000256" key="4">
    <source>
        <dbReference type="ARBA" id="ARBA00022777"/>
    </source>
</evidence>
<dbReference type="Proteomes" id="UP000070612">
    <property type="component" value="Unassembled WGS sequence"/>
</dbReference>
<accession>A0A132PBU3</accession>
<keyword evidence="5" id="KW-0067">ATP-binding</keyword>
<feature type="domain" description="Four-carbon acid sugar kinase nucleotide binding" evidence="14">
    <location>
        <begin position="255"/>
        <end position="411"/>
    </location>
</feature>
<evidence type="ECO:0000313" key="16">
    <source>
        <dbReference type="Proteomes" id="UP000070612"/>
    </source>
</evidence>
<organism evidence="15 16">
    <name type="scientific">Mycolicibacterium wolinskyi</name>
    <dbReference type="NCBI Taxonomy" id="59750"/>
    <lineage>
        <taxon>Bacteria</taxon>
        <taxon>Bacillati</taxon>
        <taxon>Actinomycetota</taxon>
        <taxon>Actinomycetes</taxon>
        <taxon>Mycobacteriales</taxon>
        <taxon>Mycobacteriaceae</taxon>
        <taxon>Mycolicibacterium</taxon>
    </lineage>
</organism>
<evidence type="ECO:0000313" key="15">
    <source>
        <dbReference type="EMBL" id="KWX19805.1"/>
    </source>
</evidence>
<dbReference type="Pfam" id="PF17042">
    <property type="entry name" value="NBD_C"/>
    <property type="match status" value="1"/>
</dbReference>
<comment type="function">
    <text evidence="9">Catalyzes the ATP-dependent phosphorylation of 3-oxo-tetronate to 3-oxo-tetronate 4-phosphate.</text>
</comment>
<dbReference type="InterPro" id="IPR042213">
    <property type="entry name" value="NBD_C_sf"/>
</dbReference>
<evidence type="ECO:0000256" key="6">
    <source>
        <dbReference type="ARBA" id="ARBA00023277"/>
    </source>
</evidence>
<evidence type="ECO:0000256" key="3">
    <source>
        <dbReference type="ARBA" id="ARBA00022741"/>
    </source>
</evidence>
<gene>
    <name evidence="15" type="ORF">AFM11_33630</name>
</gene>
<evidence type="ECO:0000256" key="9">
    <source>
        <dbReference type="ARBA" id="ARBA00037335"/>
    </source>
</evidence>
<dbReference type="PATRIC" id="fig|59750.3.peg.5060"/>
<evidence type="ECO:0000256" key="7">
    <source>
        <dbReference type="ARBA" id="ARBA00035898"/>
    </source>
</evidence>
<dbReference type="GO" id="GO:0005524">
    <property type="term" value="F:ATP binding"/>
    <property type="evidence" value="ECO:0007669"/>
    <property type="project" value="UniProtKB-KW"/>
</dbReference>
<keyword evidence="16" id="KW-1185">Reference proteome</keyword>
<proteinExistence type="inferred from homology"/>
<keyword evidence="2" id="KW-0808">Transferase</keyword>
<dbReference type="NCBIfam" id="NF043035">
    <property type="entry name" value="OxoTetrKin"/>
    <property type="match status" value="1"/>
</dbReference>
<dbReference type="Gene3D" id="3.40.50.10840">
    <property type="entry name" value="Putative sugar-binding, N-terminal domain"/>
    <property type="match status" value="1"/>
</dbReference>
<evidence type="ECO:0000256" key="12">
    <source>
        <dbReference type="ARBA" id="ARBA00041377"/>
    </source>
</evidence>
<dbReference type="InterPro" id="IPR010737">
    <property type="entry name" value="4-carb_acid_sugar_kinase_N"/>
</dbReference>
<keyword evidence="6" id="KW-0119">Carbohydrate metabolism</keyword>
<dbReference type="InterPro" id="IPR050007">
    <property type="entry name" value="OtnK"/>
</dbReference>
<evidence type="ECO:0000259" key="14">
    <source>
        <dbReference type="Pfam" id="PF17042"/>
    </source>
</evidence>
<dbReference type="Pfam" id="PF07005">
    <property type="entry name" value="SBD_N"/>
    <property type="match status" value="1"/>
</dbReference>